<keyword evidence="5" id="KW-1185">Reference proteome</keyword>
<dbReference type="EMBL" id="KB312261">
    <property type="protein sequence ID" value="ELT87548.1"/>
    <property type="molecule type" value="Genomic_DNA"/>
</dbReference>
<evidence type="ECO:0000259" key="2">
    <source>
        <dbReference type="PROSITE" id="PS50222"/>
    </source>
</evidence>
<dbReference type="CDD" id="cd00051">
    <property type="entry name" value="EFh"/>
    <property type="match status" value="1"/>
</dbReference>
<gene>
    <name evidence="3" type="ORF">CAPTEDRAFT_185326</name>
</gene>
<dbReference type="Gene3D" id="1.10.238.10">
    <property type="entry name" value="EF-hand"/>
    <property type="match status" value="1"/>
</dbReference>
<evidence type="ECO:0000256" key="1">
    <source>
        <dbReference type="ARBA" id="ARBA00022837"/>
    </source>
</evidence>
<reference evidence="4" key="3">
    <citation type="submission" date="2015-06" db="UniProtKB">
        <authorList>
            <consortium name="EnsemblMetazoa"/>
        </authorList>
    </citation>
    <scope>IDENTIFICATION</scope>
</reference>
<dbReference type="PROSITE" id="PS00018">
    <property type="entry name" value="EF_HAND_1"/>
    <property type="match status" value="1"/>
</dbReference>
<dbReference type="InterPro" id="IPR011992">
    <property type="entry name" value="EF-hand-dom_pair"/>
</dbReference>
<dbReference type="HOGENOM" id="CLU_2087109_0_0_1"/>
<dbReference type="EMBL" id="AMQN01015822">
    <property type="status" value="NOT_ANNOTATED_CDS"/>
    <property type="molecule type" value="Genomic_DNA"/>
</dbReference>
<proteinExistence type="predicted"/>
<dbReference type="EnsemblMetazoa" id="CapteT185326">
    <property type="protein sequence ID" value="CapteP185326"/>
    <property type="gene ID" value="CapteG185326"/>
</dbReference>
<feature type="domain" description="EF-hand" evidence="2">
    <location>
        <begin position="38"/>
        <end position="73"/>
    </location>
</feature>
<dbReference type="Proteomes" id="UP000014760">
    <property type="component" value="Unassembled WGS sequence"/>
</dbReference>
<dbReference type="InterPro" id="IPR002048">
    <property type="entry name" value="EF_hand_dom"/>
</dbReference>
<dbReference type="SMART" id="SM00054">
    <property type="entry name" value="EFh"/>
    <property type="match status" value="2"/>
</dbReference>
<sequence>MVAPPYPVRIDRPPAHALRSTPHFTSRSIVTEVVRMAEGRDMYMEFFRQADTDGNEFLDIDELVAMMRRKGYKGSDAEIKDMFRRMDTSGDNRVSLDEYLYAMGALPPQAHNWLQSY</sequence>
<protein>
    <recommendedName>
        <fullName evidence="2">EF-hand domain-containing protein</fullName>
    </recommendedName>
</protein>
<dbReference type="SUPFAM" id="SSF47473">
    <property type="entry name" value="EF-hand"/>
    <property type="match status" value="1"/>
</dbReference>
<dbReference type="Pfam" id="PF13499">
    <property type="entry name" value="EF-hand_7"/>
    <property type="match status" value="1"/>
</dbReference>
<dbReference type="OrthoDB" id="26525at2759"/>
<keyword evidence="1" id="KW-0106">Calcium</keyword>
<organism evidence="3">
    <name type="scientific">Capitella teleta</name>
    <name type="common">Polychaete worm</name>
    <dbReference type="NCBI Taxonomy" id="283909"/>
    <lineage>
        <taxon>Eukaryota</taxon>
        <taxon>Metazoa</taxon>
        <taxon>Spiralia</taxon>
        <taxon>Lophotrochozoa</taxon>
        <taxon>Annelida</taxon>
        <taxon>Polychaeta</taxon>
        <taxon>Sedentaria</taxon>
        <taxon>Scolecida</taxon>
        <taxon>Capitellidae</taxon>
        <taxon>Capitella</taxon>
    </lineage>
</organism>
<dbReference type="AlphaFoldDB" id="R7T413"/>
<evidence type="ECO:0000313" key="3">
    <source>
        <dbReference type="EMBL" id="ELT87548.1"/>
    </source>
</evidence>
<feature type="domain" description="EF-hand" evidence="2">
    <location>
        <begin position="74"/>
        <end position="109"/>
    </location>
</feature>
<accession>R7T413</accession>
<dbReference type="GO" id="GO:0005509">
    <property type="term" value="F:calcium ion binding"/>
    <property type="evidence" value="ECO:0007669"/>
    <property type="project" value="InterPro"/>
</dbReference>
<dbReference type="PROSITE" id="PS50222">
    <property type="entry name" value="EF_HAND_2"/>
    <property type="match status" value="2"/>
</dbReference>
<evidence type="ECO:0000313" key="4">
    <source>
        <dbReference type="EnsemblMetazoa" id="CapteP185326"/>
    </source>
</evidence>
<reference evidence="3 5" key="2">
    <citation type="journal article" date="2013" name="Nature">
        <title>Insights into bilaterian evolution from three spiralian genomes.</title>
        <authorList>
            <person name="Simakov O."/>
            <person name="Marletaz F."/>
            <person name="Cho S.J."/>
            <person name="Edsinger-Gonzales E."/>
            <person name="Havlak P."/>
            <person name="Hellsten U."/>
            <person name="Kuo D.H."/>
            <person name="Larsson T."/>
            <person name="Lv J."/>
            <person name="Arendt D."/>
            <person name="Savage R."/>
            <person name="Osoegawa K."/>
            <person name="de Jong P."/>
            <person name="Grimwood J."/>
            <person name="Chapman J.A."/>
            <person name="Shapiro H."/>
            <person name="Aerts A."/>
            <person name="Otillar R.P."/>
            <person name="Terry A.Y."/>
            <person name="Boore J.L."/>
            <person name="Grigoriev I.V."/>
            <person name="Lindberg D.R."/>
            <person name="Seaver E.C."/>
            <person name="Weisblat D.A."/>
            <person name="Putnam N.H."/>
            <person name="Rokhsar D.S."/>
        </authorList>
    </citation>
    <scope>NUCLEOTIDE SEQUENCE</scope>
    <source>
        <strain evidence="3 5">I ESC-2004</strain>
    </source>
</reference>
<evidence type="ECO:0000313" key="5">
    <source>
        <dbReference type="Proteomes" id="UP000014760"/>
    </source>
</evidence>
<name>R7T413_CAPTE</name>
<reference evidence="5" key="1">
    <citation type="submission" date="2012-12" db="EMBL/GenBank/DDBJ databases">
        <authorList>
            <person name="Hellsten U."/>
            <person name="Grimwood J."/>
            <person name="Chapman J.A."/>
            <person name="Shapiro H."/>
            <person name="Aerts A."/>
            <person name="Otillar R.P."/>
            <person name="Terry A.Y."/>
            <person name="Boore J.L."/>
            <person name="Simakov O."/>
            <person name="Marletaz F."/>
            <person name="Cho S.-J."/>
            <person name="Edsinger-Gonzales E."/>
            <person name="Havlak P."/>
            <person name="Kuo D.-H."/>
            <person name="Larsson T."/>
            <person name="Lv J."/>
            <person name="Arendt D."/>
            <person name="Savage R."/>
            <person name="Osoegawa K."/>
            <person name="de Jong P."/>
            <person name="Lindberg D.R."/>
            <person name="Seaver E.C."/>
            <person name="Weisblat D.A."/>
            <person name="Putnam N.H."/>
            <person name="Grigoriev I.V."/>
            <person name="Rokhsar D.S."/>
        </authorList>
    </citation>
    <scope>NUCLEOTIDE SEQUENCE</scope>
    <source>
        <strain evidence="5">I ESC-2004</strain>
    </source>
</reference>
<dbReference type="InterPro" id="IPR018247">
    <property type="entry name" value="EF_Hand_1_Ca_BS"/>
</dbReference>